<dbReference type="EMBL" id="CAMXCT030005768">
    <property type="protein sequence ID" value="CAL4800532.1"/>
    <property type="molecule type" value="Genomic_DNA"/>
</dbReference>
<name>A0A9P1DMZ7_9DINO</name>
<dbReference type="EMBL" id="CAMXCT020005768">
    <property type="protein sequence ID" value="CAL1166595.1"/>
    <property type="molecule type" value="Genomic_DNA"/>
</dbReference>
<gene>
    <name evidence="2" type="ORF">C1SCF055_LOCUS38210</name>
</gene>
<reference evidence="3" key="2">
    <citation type="submission" date="2024-04" db="EMBL/GenBank/DDBJ databases">
        <authorList>
            <person name="Chen Y."/>
            <person name="Shah S."/>
            <person name="Dougan E. K."/>
            <person name="Thang M."/>
            <person name="Chan C."/>
        </authorList>
    </citation>
    <scope>NUCLEOTIDE SEQUENCE [LARGE SCALE GENOMIC DNA]</scope>
</reference>
<feature type="non-terminal residue" evidence="2">
    <location>
        <position position="59"/>
    </location>
</feature>
<evidence type="ECO:0000313" key="4">
    <source>
        <dbReference type="Proteomes" id="UP001152797"/>
    </source>
</evidence>
<protein>
    <submittedName>
        <fullName evidence="2">Uncharacterized protein</fullName>
    </submittedName>
</protein>
<dbReference type="Proteomes" id="UP001152797">
    <property type="component" value="Unassembled WGS sequence"/>
</dbReference>
<evidence type="ECO:0000256" key="1">
    <source>
        <dbReference type="SAM" id="Coils"/>
    </source>
</evidence>
<evidence type="ECO:0000313" key="2">
    <source>
        <dbReference type="EMBL" id="CAI4013220.1"/>
    </source>
</evidence>
<organism evidence="2">
    <name type="scientific">Cladocopium goreaui</name>
    <dbReference type="NCBI Taxonomy" id="2562237"/>
    <lineage>
        <taxon>Eukaryota</taxon>
        <taxon>Sar</taxon>
        <taxon>Alveolata</taxon>
        <taxon>Dinophyceae</taxon>
        <taxon>Suessiales</taxon>
        <taxon>Symbiodiniaceae</taxon>
        <taxon>Cladocopium</taxon>
    </lineage>
</organism>
<dbReference type="AlphaFoldDB" id="A0A9P1DMZ7"/>
<keyword evidence="1" id="KW-0175">Coiled coil</keyword>
<sequence length="59" mass="6758">FSTPSADLHSSRDSCRIPGAADIKRLLKAKAAHEQRVKVVQARVQILKSQEQQIWKDWM</sequence>
<proteinExistence type="predicted"/>
<comment type="caution">
    <text evidence="2">The sequence shown here is derived from an EMBL/GenBank/DDBJ whole genome shotgun (WGS) entry which is preliminary data.</text>
</comment>
<dbReference type="EMBL" id="CAMXCT010005768">
    <property type="protein sequence ID" value="CAI4013220.1"/>
    <property type="molecule type" value="Genomic_DNA"/>
</dbReference>
<accession>A0A9P1DMZ7</accession>
<reference evidence="2" key="1">
    <citation type="submission" date="2022-10" db="EMBL/GenBank/DDBJ databases">
        <authorList>
            <person name="Chen Y."/>
            <person name="Dougan E. K."/>
            <person name="Chan C."/>
            <person name="Rhodes N."/>
            <person name="Thang M."/>
        </authorList>
    </citation>
    <scope>NUCLEOTIDE SEQUENCE</scope>
</reference>
<evidence type="ECO:0000313" key="3">
    <source>
        <dbReference type="EMBL" id="CAL1166595.1"/>
    </source>
</evidence>
<feature type="coiled-coil region" evidence="1">
    <location>
        <begin position="23"/>
        <end position="50"/>
    </location>
</feature>
<keyword evidence="4" id="KW-1185">Reference proteome</keyword>